<evidence type="ECO:0000313" key="4">
    <source>
        <dbReference type="EMBL" id="CAB4179826.1"/>
    </source>
</evidence>
<dbReference type="EMBL" id="LR797455">
    <property type="protein sequence ID" value="CAB4217893.1"/>
    <property type="molecule type" value="Genomic_DNA"/>
</dbReference>
<dbReference type="EMBL" id="LR796915">
    <property type="protein sequence ID" value="CAB4174475.1"/>
    <property type="molecule type" value="Genomic_DNA"/>
</dbReference>
<evidence type="ECO:0000313" key="8">
    <source>
        <dbReference type="EMBL" id="CAB4217893.1"/>
    </source>
</evidence>
<evidence type="ECO:0000313" key="6">
    <source>
        <dbReference type="EMBL" id="CAB4189023.1"/>
    </source>
</evidence>
<proteinExistence type="predicted"/>
<dbReference type="EMBL" id="LR798431">
    <property type="protein sequence ID" value="CAB5231596.1"/>
    <property type="molecule type" value="Genomic_DNA"/>
</dbReference>
<protein>
    <submittedName>
        <fullName evidence="3">Uncharacterized protein</fullName>
    </submittedName>
</protein>
<dbReference type="EMBL" id="LR797080">
    <property type="protein sequence ID" value="CAB4185413.1"/>
    <property type="molecule type" value="Genomic_DNA"/>
</dbReference>
<evidence type="ECO:0000313" key="3">
    <source>
        <dbReference type="EMBL" id="CAB4174475.1"/>
    </source>
</evidence>
<evidence type="ECO:0000313" key="9">
    <source>
        <dbReference type="EMBL" id="CAB5231596.1"/>
    </source>
</evidence>
<evidence type="ECO:0000313" key="1">
    <source>
        <dbReference type="EMBL" id="CAB4145354.1"/>
    </source>
</evidence>
<dbReference type="EMBL" id="LR796551">
    <property type="protein sequence ID" value="CAB4151029.1"/>
    <property type="molecule type" value="Genomic_DNA"/>
</dbReference>
<accession>A0A6J5PZ72</accession>
<evidence type="ECO:0000313" key="5">
    <source>
        <dbReference type="EMBL" id="CAB4185413.1"/>
    </source>
</evidence>
<evidence type="ECO:0000313" key="2">
    <source>
        <dbReference type="EMBL" id="CAB4151029.1"/>
    </source>
</evidence>
<dbReference type="EMBL" id="LR797188">
    <property type="protein sequence ID" value="CAB4192620.1"/>
    <property type="molecule type" value="Genomic_DNA"/>
</dbReference>
<evidence type="ECO:0000313" key="7">
    <source>
        <dbReference type="EMBL" id="CAB4192620.1"/>
    </source>
</evidence>
<reference evidence="3" key="1">
    <citation type="submission" date="2020-05" db="EMBL/GenBank/DDBJ databases">
        <authorList>
            <person name="Chiriac C."/>
            <person name="Salcher M."/>
            <person name="Ghai R."/>
            <person name="Kavagutti S V."/>
        </authorList>
    </citation>
    <scope>NUCLEOTIDE SEQUENCE</scope>
</reference>
<dbReference type="EMBL" id="LR797131">
    <property type="protein sequence ID" value="CAB4189023.1"/>
    <property type="molecule type" value="Genomic_DNA"/>
</dbReference>
<sequence length="250" mass="27973">MNMQHGVCINGIIDITGHHIAHYTRRYIMGIVRGLTALNKQLDKPQMSSDGQKGRWLQLKDGESLKIKFLQELDPDSPNYNDKMGAGFIAVEHTNPKDYRRKGLCSADDQGRCFGCEMHRRDPKEGWKGRSRLYANVLVMEEKEDPYVAIFSQGSGPKSATPAVIQYAGETGSITNVTWKLKRTGEKTETNYSIIPLPANANDPDITNFEMFDLEKVAVRDVPYADQENFYLGISSNSSAESSASSSVEW</sequence>
<name>A0A6J5PZ72_9CAUD</name>
<dbReference type="EMBL" id="LR796457">
    <property type="protein sequence ID" value="CAB4145354.1"/>
    <property type="molecule type" value="Genomic_DNA"/>
</dbReference>
<dbReference type="EMBL" id="LR796983">
    <property type="protein sequence ID" value="CAB4179826.1"/>
    <property type="molecule type" value="Genomic_DNA"/>
</dbReference>
<gene>
    <name evidence="4" type="ORF">UFOVP1032_118</name>
    <name evidence="5" type="ORF">UFOVP1125_34</name>
    <name evidence="6" type="ORF">UFOVP1173_132</name>
    <name evidence="7" type="ORF">UFOVP1241_50</name>
    <name evidence="8" type="ORF">UFOVP1491_118</name>
    <name evidence="9" type="ORF">UFOVP1579_118</name>
    <name evidence="1" type="ORF">UFOVP485_3</name>
    <name evidence="2" type="ORF">UFOVP575_107</name>
    <name evidence="3" type="ORF">UFOVP963_53</name>
</gene>
<organism evidence="3">
    <name type="scientific">uncultured Caudovirales phage</name>
    <dbReference type="NCBI Taxonomy" id="2100421"/>
    <lineage>
        <taxon>Viruses</taxon>
        <taxon>Duplodnaviria</taxon>
        <taxon>Heunggongvirae</taxon>
        <taxon>Uroviricota</taxon>
        <taxon>Caudoviricetes</taxon>
        <taxon>Peduoviridae</taxon>
        <taxon>Maltschvirus</taxon>
        <taxon>Maltschvirus maltsch</taxon>
    </lineage>
</organism>